<dbReference type="Gene3D" id="3.40.50.11110">
    <property type="entry name" value="Sialyltransferase, C-terminal GT-B Rossman nucleotide-binding domain"/>
    <property type="match status" value="1"/>
</dbReference>
<accession>A0A916Q612</accession>
<gene>
    <name evidence="1" type="ORF">ANBU17_14010</name>
</gene>
<protein>
    <submittedName>
        <fullName evidence="1">Uncharacterized protein</fullName>
    </submittedName>
</protein>
<dbReference type="Proteomes" id="UP000613208">
    <property type="component" value="Unassembled WGS sequence"/>
</dbReference>
<keyword evidence="2" id="KW-1185">Reference proteome</keyword>
<dbReference type="AlphaFoldDB" id="A0A916Q612"/>
<sequence length="563" mass="64933">MILYIGASIYHILCFSLHKLIYHPEEEAVLIICDNIFSKSGMEELKADIDKSEIFSRTLILHYIEGAYSNPYVLKETSPAEEIDRYIAWNEQWIEEWMEQNQLDISEAAEFNTAIDHRHFGLYLLSKKIPYQYFEDGNGLLSRERVQMEFHKKSQYASYAVTKRLHALGNSRYVTKRYANSSAQVPGFYDEKMEDFNVITLFAGLKEEDKKRLLKMFHAKKLELPRTKKGPVLYLTRYVRYLQKPTIQNHHYLSAMILDLFAEDHLVVIKPHPRDFSGRYRDLFPDAVVLDKHFPSELLPFLYDGKFRKIITIGSTAIDALEKNTEEIIKLEEGFENKLDSVFGYVVAVQAVKSLFPELKKEEITAAGCLRELLDPLCRDILGFTVPEAGKQGHYKVVVADEIPDRIPEADLILYLNTAWDFKFADTDPGVFQRLAFLGVSVKTVSRKSLGKASEAVILAEAGDPEIRKAAENFRFRKEFPRTGLVMTAGNETRQEKEYGKVMAEILWMSHKTGKENGMLLLPKRRRKVSMGDVEAVRQLCSVLKKEEETDENHRICTNEIEE</sequence>
<dbReference type="Pfam" id="PF07922">
    <property type="entry name" value="Glyco_transf_52"/>
    <property type="match status" value="1"/>
</dbReference>
<evidence type="ECO:0000313" key="2">
    <source>
        <dbReference type="Proteomes" id="UP000613208"/>
    </source>
</evidence>
<evidence type="ECO:0000313" key="1">
    <source>
        <dbReference type="EMBL" id="GFO85054.1"/>
    </source>
</evidence>
<dbReference type="RefSeq" id="WP_201310764.1">
    <property type="nucleotide sequence ID" value="NZ_BLYI01000030.1"/>
</dbReference>
<proteinExistence type="predicted"/>
<reference evidence="1" key="1">
    <citation type="submission" date="2020-06" db="EMBL/GenBank/DDBJ databases">
        <title>Characterization of fructooligosaccharide metabolism and fructooligosaccharide-degrading enzymes in human commensal butyrate producers.</title>
        <authorList>
            <person name="Tanno H."/>
            <person name="Fujii T."/>
            <person name="Hirano K."/>
            <person name="Maeno S."/>
            <person name="Tonozuka T."/>
            <person name="Sakamoto M."/>
            <person name="Ohkuma M."/>
            <person name="Tochio T."/>
            <person name="Endo A."/>
        </authorList>
    </citation>
    <scope>NUCLEOTIDE SEQUENCE</scope>
    <source>
        <strain evidence="1">JCM 17466</strain>
    </source>
</reference>
<dbReference type="InterPro" id="IPR012477">
    <property type="entry name" value="Glyco_transf_52"/>
</dbReference>
<organism evidence="1 2">
    <name type="scientific">Anaerostipes butyraticus</name>
    <dbReference type="NCBI Taxonomy" id="645466"/>
    <lineage>
        <taxon>Bacteria</taxon>
        <taxon>Bacillati</taxon>
        <taxon>Bacillota</taxon>
        <taxon>Clostridia</taxon>
        <taxon>Lachnospirales</taxon>
        <taxon>Lachnospiraceae</taxon>
        <taxon>Anaerostipes</taxon>
    </lineage>
</organism>
<dbReference type="EMBL" id="BLYI01000030">
    <property type="protein sequence ID" value="GFO85054.1"/>
    <property type="molecule type" value="Genomic_DNA"/>
</dbReference>
<comment type="caution">
    <text evidence="1">The sequence shown here is derived from an EMBL/GenBank/DDBJ whole genome shotgun (WGS) entry which is preliminary data.</text>
</comment>
<name>A0A916Q612_9FIRM</name>